<dbReference type="AlphaFoldDB" id="A0A939BE22"/>
<evidence type="ECO:0000313" key="2">
    <source>
        <dbReference type="Proteomes" id="UP000774750"/>
    </source>
</evidence>
<proteinExistence type="predicted"/>
<dbReference type="RefSeq" id="WP_204446278.1">
    <property type="nucleotide sequence ID" value="NZ_JACJKY010000008.1"/>
</dbReference>
<reference evidence="1" key="1">
    <citation type="submission" date="2020-08" db="EMBL/GenBank/DDBJ databases">
        <authorList>
            <person name="Cejkova D."/>
            <person name="Kubasova T."/>
            <person name="Jahodarova E."/>
            <person name="Rychlik I."/>
        </authorList>
    </citation>
    <scope>NUCLEOTIDE SEQUENCE</scope>
    <source>
        <strain evidence="1">An559</strain>
    </source>
</reference>
<name>A0A939BE22_9FIRM</name>
<dbReference type="Proteomes" id="UP000774750">
    <property type="component" value="Unassembled WGS sequence"/>
</dbReference>
<protein>
    <submittedName>
        <fullName evidence="1">NAD(P)H-dependent oxidoreductase</fullName>
    </submittedName>
</protein>
<dbReference type="SUPFAM" id="SSF52218">
    <property type="entry name" value="Flavoproteins"/>
    <property type="match status" value="1"/>
</dbReference>
<comment type="caution">
    <text evidence="1">The sequence shown here is derived from an EMBL/GenBank/DDBJ whole genome shotgun (WGS) entry which is preliminary data.</text>
</comment>
<reference evidence="1" key="2">
    <citation type="journal article" date="2021" name="Sci. Rep.">
        <title>The distribution of antibiotic resistance genes in chicken gut microbiota commensals.</title>
        <authorList>
            <person name="Juricova H."/>
            <person name="Matiasovicova J."/>
            <person name="Kubasova T."/>
            <person name="Cejkova D."/>
            <person name="Rychlik I."/>
        </authorList>
    </citation>
    <scope>NUCLEOTIDE SEQUENCE</scope>
    <source>
        <strain evidence="1">An559</strain>
    </source>
</reference>
<dbReference type="Gene3D" id="3.40.50.360">
    <property type="match status" value="1"/>
</dbReference>
<gene>
    <name evidence="1" type="ORF">H6A12_06970</name>
</gene>
<keyword evidence="2" id="KW-1185">Reference proteome</keyword>
<dbReference type="InterPro" id="IPR029039">
    <property type="entry name" value="Flavoprotein-like_sf"/>
</dbReference>
<evidence type="ECO:0000313" key="1">
    <source>
        <dbReference type="EMBL" id="MBM6920890.1"/>
    </source>
</evidence>
<dbReference type="EMBL" id="JACJKY010000008">
    <property type="protein sequence ID" value="MBM6920890.1"/>
    <property type="molecule type" value="Genomic_DNA"/>
</dbReference>
<organism evidence="1 2">
    <name type="scientific">Merdimmobilis hominis</name>
    <dbReference type="NCBI Taxonomy" id="2897707"/>
    <lineage>
        <taxon>Bacteria</taxon>
        <taxon>Bacillati</taxon>
        <taxon>Bacillota</taxon>
        <taxon>Clostridia</taxon>
        <taxon>Eubacteriales</taxon>
        <taxon>Oscillospiraceae</taxon>
        <taxon>Merdimmobilis</taxon>
    </lineage>
</organism>
<sequence>MEILMINASPRAPISHSKEYARMLAQQFLSNQEITVKHTIALGEKRIEESAACTQSADHVVLVFPLYVDSVPVTVLSLFSCLERLYAAKKAKFVMHVVVNCGFLEAYQNDTAVAAVKLFCKQNDIAFGSALCIGSGEAILGTPFRRRVEKALCKLSESIVNGEEETYYVQMPLPKWMFVRAGNRFWQKRGEANGLTYAQMASGEIKGNS</sequence>
<accession>A0A939BE22</accession>